<feature type="transmembrane region" description="Helical" evidence="2">
    <location>
        <begin position="161"/>
        <end position="179"/>
    </location>
</feature>
<accession>A0A9K3GFX4</accession>
<dbReference type="Proteomes" id="UP000265618">
    <property type="component" value="Unassembled WGS sequence"/>
</dbReference>
<evidence type="ECO:0008006" key="5">
    <source>
        <dbReference type="Google" id="ProtNLM"/>
    </source>
</evidence>
<comment type="caution">
    <text evidence="3">The sequence shown here is derived from an EMBL/GenBank/DDBJ whole genome shotgun (WGS) entry which is preliminary data.</text>
</comment>
<keyword evidence="2" id="KW-0472">Membrane</keyword>
<protein>
    <recommendedName>
        <fullName evidence="5">CUB domain-containing protein</fullName>
    </recommendedName>
</protein>
<evidence type="ECO:0000313" key="3">
    <source>
        <dbReference type="EMBL" id="GIQ80576.1"/>
    </source>
</evidence>
<evidence type="ECO:0000256" key="2">
    <source>
        <dbReference type="SAM" id="Phobius"/>
    </source>
</evidence>
<name>A0A9K3GFX4_9EUKA</name>
<evidence type="ECO:0000313" key="4">
    <source>
        <dbReference type="Proteomes" id="UP000265618"/>
    </source>
</evidence>
<feature type="region of interest" description="Disordered" evidence="1">
    <location>
        <begin position="217"/>
        <end position="250"/>
    </location>
</feature>
<organism evidence="3 4">
    <name type="scientific">Kipferlia bialata</name>
    <dbReference type="NCBI Taxonomy" id="797122"/>
    <lineage>
        <taxon>Eukaryota</taxon>
        <taxon>Metamonada</taxon>
        <taxon>Carpediemonas-like organisms</taxon>
        <taxon>Kipferlia</taxon>
    </lineage>
</organism>
<dbReference type="EMBL" id="BDIP01000197">
    <property type="protein sequence ID" value="GIQ80576.1"/>
    <property type="molecule type" value="Genomic_DNA"/>
</dbReference>
<dbReference type="AlphaFoldDB" id="A0A9K3GFX4"/>
<keyword evidence="4" id="KW-1185">Reference proteome</keyword>
<proteinExistence type="predicted"/>
<gene>
    <name evidence="3" type="ORF">KIPB_001401</name>
</gene>
<sequence>MVSSSSLRTHTVSQAVQNTLILSYIITVHVLTASDRKGSLGVGADYGNNLKMKWVIYPGPLASADITCTGHTQGYTYPDHTADWVKIYQATCSSTGSTSNPDLLEHDNNIIKMDESITFGDPYDCVYVTFESDYYHTNDATGFTCDYKVKTADNSEMVHDIVVVVLALVLVGGLCYYCIRVSVGKKPPAARNLPRKKVIAPMPQDPVMSSALAYQENEHTPVATQPQQRGMSDGYPPSTRPNQAPGNGDYIQLVDAPSVYDASQYTGYNGSEAYQMPQQNPYLSSTASTGTTGGGNGQNLLTVWEENLPVRAVILDTSLCSHQ</sequence>
<keyword evidence="2" id="KW-0812">Transmembrane</keyword>
<reference evidence="3 4" key="1">
    <citation type="journal article" date="2018" name="PLoS ONE">
        <title>The draft genome of Kipferlia bialata reveals reductive genome evolution in fornicate parasites.</title>
        <authorList>
            <person name="Tanifuji G."/>
            <person name="Takabayashi S."/>
            <person name="Kume K."/>
            <person name="Takagi M."/>
            <person name="Nakayama T."/>
            <person name="Kamikawa R."/>
            <person name="Inagaki Y."/>
            <person name="Hashimoto T."/>
        </authorList>
    </citation>
    <scope>NUCLEOTIDE SEQUENCE [LARGE SCALE GENOMIC DNA]</scope>
    <source>
        <strain evidence="3">NY0173</strain>
    </source>
</reference>
<keyword evidence="2" id="KW-1133">Transmembrane helix</keyword>
<evidence type="ECO:0000256" key="1">
    <source>
        <dbReference type="SAM" id="MobiDB-lite"/>
    </source>
</evidence>